<feature type="transmembrane region" description="Helical" evidence="8">
    <location>
        <begin position="33"/>
        <end position="57"/>
    </location>
</feature>
<dbReference type="Gene3D" id="1.10.287.1260">
    <property type="match status" value="1"/>
</dbReference>
<dbReference type="RefSeq" id="WP_123932124.1">
    <property type="nucleotide sequence ID" value="NZ_JBPSDP010000013.1"/>
</dbReference>
<evidence type="ECO:0000256" key="6">
    <source>
        <dbReference type="ARBA" id="ARBA00023136"/>
    </source>
</evidence>
<protein>
    <submittedName>
        <fullName evidence="11">Mechanosensitive ion channel family protein</fullName>
    </submittedName>
</protein>
<dbReference type="FunFam" id="2.30.30.60:FF:000001">
    <property type="entry name" value="MscS Mechanosensitive ion channel"/>
    <property type="match status" value="1"/>
</dbReference>
<dbReference type="Proteomes" id="UP000267536">
    <property type="component" value="Unassembled WGS sequence"/>
</dbReference>
<comment type="subcellular location">
    <subcellularLocation>
        <location evidence="1">Cell membrane</location>
        <topology evidence="1">Multi-pass membrane protein</topology>
    </subcellularLocation>
</comment>
<reference evidence="11 12" key="1">
    <citation type="submission" date="2018-11" db="EMBL/GenBank/DDBJ databases">
        <title>Draft genome sequence of Gordonia sp. RS15-1S isolated from rice stems.</title>
        <authorList>
            <person name="Muangham S."/>
        </authorList>
    </citation>
    <scope>NUCLEOTIDE SEQUENCE [LARGE SCALE GENOMIC DNA]</scope>
    <source>
        <strain evidence="11 12">RS15-1S</strain>
    </source>
</reference>
<dbReference type="InterPro" id="IPR011014">
    <property type="entry name" value="MscS_channel_TM-2"/>
</dbReference>
<dbReference type="SUPFAM" id="SSF82689">
    <property type="entry name" value="Mechanosensitive channel protein MscS (YggB), C-terminal domain"/>
    <property type="match status" value="1"/>
</dbReference>
<evidence type="ECO:0000256" key="5">
    <source>
        <dbReference type="ARBA" id="ARBA00022989"/>
    </source>
</evidence>
<dbReference type="PANTHER" id="PTHR30460">
    <property type="entry name" value="MODERATE CONDUCTANCE MECHANOSENSITIVE CHANNEL YBIO"/>
    <property type="match status" value="1"/>
</dbReference>
<dbReference type="SUPFAM" id="SSF82861">
    <property type="entry name" value="Mechanosensitive channel protein MscS (YggB), transmembrane region"/>
    <property type="match status" value="1"/>
</dbReference>
<evidence type="ECO:0000256" key="2">
    <source>
        <dbReference type="ARBA" id="ARBA00008017"/>
    </source>
</evidence>
<keyword evidence="6 8" id="KW-0472">Membrane</keyword>
<name>A0A3N4GHJ3_9ACTN</name>
<dbReference type="GO" id="GO:0005886">
    <property type="term" value="C:plasma membrane"/>
    <property type="evidence" value="ECO:0007669"/>
    <property type="project" value="UniProtKB-SubCell"/>
</dbReference>
<dbReference type="SUPFAM" id="SSF50182">
    <property type="entry name" value="Sm-like ribonucleoproteins"/>
    <property type="match status" value="1"/>
</dbReference>
<feature type="domain" description="Mechanosensitive ion channel MscS" evidence="9">
    <location>
        <begin position="139"/>
        <end position="207"/>
    </location>
</feature>
<keyword evidence="3" id="KW-1003">Cell membrane</keyword>
<dbReference type="InterPro" id="IPR010920">
    <property type="entry name" value="LSM_dom_sf"/>
</dbReference>
<dbReference type="InterPro" id="IPR011066">
    <property type="entry name" value="MscS_channel_C_sf"/>
</dbReference>
<keyword evidence="12" id="KW-1185">Reference proteome</keyword>
<keyword evidence="4 8" id="KW-0812">Transmembrane</keyword>
<dbReference type="InterPro" id="IPR045276">
    <property type="entry name" value="YbiO_bact"/>
</dbReference>
<feature type="region of interest" description="Disordered" evidence="7">
    <location>
        <begin position="306"/>
        <end position="336"/>
    </location>
</feature>
<evidence type="ECO:0000313" key="11">
    <source>
        <dbReference type="EMBL" id="RPA58090.1"/>
    </source>
</evidence>
<comment type="similarity">
    <text evidence="2">Belongs to the MscS (TC 1.A.23) family.</text>
</comment>
<dbReference type="Gene3D" id="2.30.30.60">
    <property type="match status" value="1"/>
</dbReference>
<gene>
    <name evidence="11" type="ORF">EF294_16975</name>
</gene>
<dbReference type="GO" id="GO:0008381">
    <property type="term" value="F:mechanosensitive monoatomic ion channel activity"/>
    <property type="evidence" value="ECO:0007669"/>
    <property type="project" value="InterPro"/>
</dbReference>
<dbReference type="InterPro" id="IPR006685">
    <property type="entry name" value="MscS_channel_2nd"/>
</dbReference>
<evidence type="ECO:0000256" key="8">
    <source>
        <dbReference type="SAM" id="Phobius"/>
    </source>
</evidence>
<evidence type="ECO:0000256" key="3">
    <source>
        <dbReference type="ARBA" id="ARBA00022475"/>
    </source>
</evidence>
<organism evidence="11 12">
    <name type="scientific">Gordonia oryzae</name>
    <dbReference type="NCBI Taxonomy" id="2487349"/>
    <lineage>
        <taxon>Bacteria</taxon>
        <taxon>Bacillati</taxon>
        <taxon>Actinomycetota</taxon>
        <taxon>Actinomycetes</taxon>
        <taxon>Mycobacteriales</taxon>
        <taxon>Gordoniaceae</taxon>
        <taxon>Gordonia</taxon>
    </lineage>
</organism>
<dbReference type="Gene3D" id="3.30.70.100">
    <property type="match status" value="1"/>
</dbReference>
<dbReference type="InterPro" id="IPR049278">
    <property type="entry name" value="MS_channel_C"/>
</dbReference>
<proteinExistence type="inferred from homology"/>
<evidence type="ECO:0000259" key="10">
    <source>
        <dbReference type="Pfam" id="PF21082"/>
    </source>
</evidence>
<evidence type="ECO:0000259" key="9">
    <source>
        <dbReference type="Pfam" id="PF00924"/>
    </source>
</evidence>
<evidence type="ECO:0000256" key="4">
    <source>
        <dbReference type="ARBA" id="ARBA00022692"/>
    </source>
</evidence>
<sequence>MSRAELLAAASPHHVLAATSPQNVTEQIIGSIYVWLVTDGLQMVTWVLGGLIVIRFIRWSAAKYAARVDSSFHNSDLIVQTEDTKHRRALVDVVAWVLIVVVIAIVLIRFLVILDVPITGLTGPSAVIGAALGFGAQRVVQDILAGFFVVAEKQYGYGDVVSLMVTGGQNADGTVEDVTLRVTKLRTSEGEVITVPNGQIIKATNLSKDWARAVVDVPVPAKADIGLVNETLDRVGREFYATARWHDLLLDTPSSLGVTDLELDSITVRIVARTLPGKQFEVSRALRVSIVRALAAEGITVAAGHDAQSGAAPPATLADTVSAPGTDGRADRDRGA</sequence>
<dbReference type="Pfam" id="PF21082">
    <property type="entry name" value="MS_channel_3rd"/>
    <property type="match status" value="1"/>
</dbReference>
<evidence type="ECO:0000256" key="7">
    <source>
        <dbReference type="SAM" id="MobiDB-lite"/>
    </source>
</evidence>
<evidence type="ECO:0000313" key="12">
    <source>
        <dbReference type="Proteomes" id="UP000267536"/>
    </source>
</evidence>
<evidence type="ECO:0000256" key="1">
    <source>
        <dbReference type="ARBA" id="ARBA00004651"/>
    </source>
</evidence>
<comment type="caution">
    <text evidence="11">The sequence shown here is derived from an EMBL/GenBank/DDBJ whole genome shotgun (WGS) entry which is preliminary data.</text>
</comment>
<accession>A0A3N4GHJ3</accession>
<dbReference type="Pfam" id="PF00924">
    <property type="entry name" value="MS_channel_2nd"/>
    <property type="match status" value="1"/>
</dbReference>
<feature type="domain" description="Mechanosensitive ion channel MscS C-terminal" evidence="10">
    <location>
        <begin position="214"/>
        <end position="299"/>
    </location>
</feature>
<keyword evidence="5 8" id="KW-1133">Transmembrane helix</keyword>
<dbReference type="OrthoDB" id="4638917at2"/>
<dbReference type="EMBL" id="RKMH01000013">
    <property type="protein sequence ID" value="RPA58090.1"/>
    <property type="molecule type" value="Genomic_DNA"/>
</dbReference>
<dbReference type="PANTHER" id="PTHR30460:SF0">
    <property type="entry name" value="MODERATE CONDUCTANCE MECHANOSENSITIVE CHANNEL YBIO"/>
    <property type="match status" value="1"/>
</dbReference>
<dbReference type="AlphaFoldDB" id="A0A3N4GHJ3"/>
<feature type="transmembrane region" description="Helical" evidence="8">
    <location>
        <begin position="93"/>
        <end position="114"/>
    </location>
</feature>
<dbReference type="InterPro" id="IPR023408">
    <property type="entry name" value="MscS_beta-dom_sf"/>
</dbReference>